<dbReference type="Proteomes" id="UP000245698">
    <property type="component" value="Unassembled WGS sequence"/>
</dbReference>
<organism evidence="1 2">
    <name type="scientific">Mesorhizobium delmotii</name>
    <dbReference type="NCBI Taxonomy" id="1631247"/>
    <lineage>
        <taxon>Bacteria</taxon>
        <taxon>Pseudomonadati</taxon>
        <taxon>Pseudomonadota</taxon>
        <taxon>Alphaproteobacteria</taxon>
        <taxon>Hyphomicrobiales</taxon>
        <taxon>Phyllobacteriaceae</taxon>
        <taxon>Mesorhizobium</taxon>
    </lineage>
</organism>
<proteinExistence type="predicted"/>
<gene>
    <name evidence="1" type="ORF">BQ8482_360149</name>
</gene>
<evidence type="ECO:0000313" key="1">
    <source>
        <dbReference type="EMBL" id="SJM33748.1"/>
    </source>
</evidence>
<evidence type="ECO:0000313" key="2">
    <source>
        <dbReference type="Proteomes" id="UP000245698"/>
    </source>
</evidence>
<protein>
    <submittedName>
        <fullName evidence="1">Uncharacterized protein</fullName>
    </submittedName>
</protein>
<sequence length="69" mass="7932">MASVRYLVGRGYQIWLLSRVHVFHPSGITELAYLVFPFFTANLYGYVPGMASVVPRAPSVWLGMWRSRR</sequence>
<dbReference type="EMBL" id="FUIG01000044">
    <property type="protein sequence ID" value="SJM33748.1"/>
    <property type="molecule type" value="Genomic_DNA"/>
</dbReference>
<accession>A0A2P9ARF2</accession>
<dbReference type="AlphaFoldDB" id="A0A2P9ARF2"/>
<name>A0A2P9ARF2_9HYPH</name>
<keyword evidence="2" id="KW-1185">Reference proteome</keyword>
<reference evidence="2" key="1">
    <citation type="submission" date="2016-12" db="EMBL/GenBank/DDBJ databases">
        <authorList>
            <person name="Brunel B."/>
        </authorList>
    </citation>
    <scope>NUCLEOTIDE SEQUENCE [LARGE SCALE GENOMIC DNA]</scope>
</reference>